<organism evidence="1 2">
    <name type="scientific">Solanum tuberosum</name>
    <name type="common">Potato</name>
    <dbReference type="NCBI Taxonomy" id="4113"/>
    <lineage>
        <taxon>Eukaryota</taxon>
        <taxon>Viridiplantae</taxon>
        <taxon>Streptophyta</taxon>
        <taxon>Embryophyta</taxon>
        <taxon>Tracheophyta</taxon>
        <taxon>Spermatophyta</taxon>
        <taxon>Magnoliopsida</taxon>
        <taxon>eudicotyledons</taxon>
        <taxon>Gunneridae</taxon>
        <taxon>Pentapetalae</taxon>
        <taxon>asterids</taxon>
        <taxon>lamiids</taxon>
        <taxon>Solanales</taxon>
        <taxon>Solanaceae</taxon>
        <taxon>Solanoideae</taxon>
        <taxon>Solaneae</taxon>
        <taxon>Solanum</taxon>
    </lineage>
</organism>
<proteinExistence type="predicted"/>
<dbReference type="AlphaFoldDB" id="M1DPC9"/>
<evidence type="ECO:0000313" key="2">
    <source>
        <dbReference type="Proteomes" id="UP000011115"/>
    </source>
</evidence>
<sequence length="200" mass="23327">MLLNNFYRGLGPENRGVANQLSPGGLIEQPYAIATQLLDHMTKTQKETEKDKNLDKMLTQLDLLAKKIMEFEVLYKIKDSYIPPHECRKSTDYEGGQVEEILSLILHKVEEHDKVLKEIKENVSMLNQMTASHSISIQLLETQMGHMFSRLYLRQQGDCMVILWKTPRMMFERGRCATMLTKVPLERQPKFLFAFFLFLE</sequence>
<reference evidence="2" key="1">
    <citation type="journal article" date="2011" name="Nature">
        <title>Genome sequence and analysis of the tuber crop potato.</title>
        <authorList>
            <consortium name="The Potato Genome Sequencing Consortium"/>
        </authorList>
    </citation>
    <scope>NUCLEOTIDE SEQUENCE [LARGE SCALE GENOMIC DNA]</scope>
    <source>
        <strain evidence="2">cv. DM1-3 516 R44</strain>
    </source>
</reference>
<reference evidence="1" key="2">
    <citation type="submission" date="2015-06" db="UniProtKB">
        <authorList>
            <consortium name="EnsemblPlants"/>
        </authorList>
    </citation>
    <scope>IDENTIFICATION</scope>
    <source>
        <strain evidence="1">DM1-3 516 R44</strain>
    </source>
</reference>
<name>M1DPC9_SOLTU</name>
<dbReference type="Proteomes" id="UP000011115">
    <property type="component" value="Unassembled WGS sequence"/>
</dbReference>
<evidence type="ECO:0000313" key="1">
    <source>
        <dbReference type="EnsemblPlants" id="PGSC0003DMT400092228"/>
    </source>
</evidence>
<dbReference type="HOGENOM" id="CLU_029307_9_1_1"/>
<dbReference type="Gramene" id="PGSC0003DMT400092228">
    <property type="protein sequence ID" value="PGSC0003DMT400092228"/>
    <property type="gene ID" value="PGSC0003DMG400041799"/>
</dbReference>
<accession>M1DPC9</accession>
<dbReference type="PaxDb" id="4113-PGSC0003DMT400092228"/>
<keyword evidence="2" id="KW-1185">Reference proteome</keyword>
<dbReference type="EnsemblPlants" id="PGSC0003DMT400092228">
    <property type="protein sequence ID" value="PGSC0003DMT400092228"/>
    <property type="gene ID" value="PGSC0003DMG400041799"/>
</dbReference>
<protein>
    <submittedName>
        <fullName evidence="1">Uncharacterized protein</fullName>
    </submittedName>
</protein>
<dbReference type="InParanoid" id="M1DPC9"/>